<evidence type="ECO:0000313" key="2">
    <source>
        <dbReference type="Proteomes" id="UP001148838"/>
    </source>
</evidence>
<keyword evidence="2" id="KW-1185">Reference proteome</keyword>
<dbReference type="Proteomes" id="UP001148838">
    <property type="component" value="Unassembled WGS sequence"/>
</dbReference>
<proteinExistence type="predicted"/>
<sequence length="242" mass="27573">MPKKVTNLDYQPDIALGEDSSANTEYCDVYILRCKNSWKKSSLASGREKNTRDAIGLLRSIGEIYLEKNKEVISSVTVAAAFRILVFSSSKSRDKSGTNTRSFSYPHRKKSHEVISGDLGGHVMKHLSLTPARPIQRSDISVFSTHYDRVPASTQTRVSVRKMRFYVVSDGTYPWTVTSGYCVNVLKRIQEFLNKLQYKFPASANRCYYRCCRNSSTAYFDHLNSLVCCIEHNRNARKRWGA</sequence>
<dbReference type="EMBL" id="JAJSOF020000036">
    <property type="protein sequence ID" value="KAJ4428791.1"/>
    <property type="molecule type" value="Genomic_DNA"/>
</dbReference>
<organism evidence="1 2">
    <name type="scientific">Periplaneta americana</name>
    <name type="common">American cockroach</name>
    <name type="synonym">Blatta americana</name>
    <dbReference type="NCBI Taxonomy" id="6978"/>
    <lineage>
        <taxon>Eukaryota</taxon>
        <taxon>Metazoa</taxon>
        <taxon>Ecdysozoa</taxon>
        <taxon>Arthropoda</taxon>
        <taxon>Hexapoda</taxon>
        <taxon>Insecta</taxon>
        <taxon>Pterygota</taxon>
        <taxon>Neoptera</taxon>
        <taxon>Polyneoptera</taxon>
        <taxon>Dictyoptera</taxon>
        <taxon>Blattodea</taxon>
        <taxon>Blattoidea</taxon>
        <taxon>Blattidae</taxon>
        <taxon>Blattinae</taxon>
        <taxon>Periplaneta</taxon>
    </lineage>
</organism>
<reference evidence="1 2" key="1">
    <citation type="journal article" date="2022" name="Allergy">
        <title>Genome assembly and annotation of Periplaneta americana reveal a comprehensive cockroach allergen profile.</title>
        <authorList>
            <person name="Wang L."/>
            <person name="Xiong Q."/>
            <person name="Saelim N."/>
            <person name="Wang L."/>
            <person name="Nong W."/>
            <person name="Wan A.T."/>
            <person name="Shi M."/>
            <person name="Liu X."/>
            <person name="Cao Q."/>
            <person name="Hui J.H.L."/>
            <person name="Sookrung N."/>
            <person name="Leung T.F."/>
            <person name="Tungtrongchitr A."/>
            <person name="Tsui S.K.W."/>
        </authorList>
    </citation>
    <scope>NUCLEOTIDE SEQUENCE [LARGE SCALE GENOMIC DNA]</scope>
    <source>
        <strain evidence="1">PWHHKU_190912</strain>
    </source>
</reference>
<gene>
    <name evidence="1" type="ORF">ANN_25784</name>
</gene>
<name>A0ABQ8S4J7_PERAM</name>
<accession>A0ABQ8S4J7</accession>
<evidence type="ECO:0000313" key="1">
    <source>
        <dbReference type="EMBL" id="KAJ4428791.1"/>
    </source>
</evidence>
<protein>
    <submittedName>
        <fullName evidence="1">Uncharacterized protein</fullName>
    </submittedName>
</protein>
<comment type="caution">
    <text evidence="1">The sequence shown here is derived from an EMBL/GenBank/DDBJ whole genome shotgun (WGS) entry which is preliminary data.</text>
</comment>